<keyword evidence="2" id="KW-0723">Serine/threonine-protein kinase</keyword>
<feature type="region of interest" description="Disordered" evidence="7">
    <location>
        <begin position="394"/>
        <end position="439"/>
    </location>
</feature>
<dbReference type="EMBL" id="WXEW01000019">
    <property type="protein sequence ID" value="NAS27484.1"/>
    <property type="molecule type" value="Genomic_DNA"/>
</dbReference>
<dbReference type="InterPro" id="IPR011009">
    <property type="entry name" value="Kinase-like_dom_sf"/>
</dbReference>
<dbReference type="Proteomes" id="UP000479526">
    <property type="component" value="Unassembled WGS sequence"/>
</dbReference>
<evidence type="ECO:0000256" key="5">
    <source>
        <dbReference type="ARBA" id="ARBA00022777"/>
    </source>
</evidence>
<dbReference type="PROSITE" id="PS00108">
    <property type="entry name" value="PROTEIN_KINASE_ST"/>
    <property type="match status" value="1"/>
</dbReference>
<dbReference type="GO" id="GO:0004674">
    <property type="term" value="F:protein serine/threonine kinase activity"/>
    <property type="evidence" value="ECO:0007669"/>
    <property type="project" value="UniProtKB-KW"/>
</dbReference>
<evidence type="ECO:0000256" key="7">
    <source>
        <dbReference type="SAM" id="MobiDB-lite"/>
    </source>
</evidence>
<dbReference type="Pfam" id="PF00069">
    <property type="entry name" value="Pkinase"/>
    <property type="match status" value="1"/>
</dbReference>
<dbReference type="GO" id="GO:0005524">
    <property type="term" value="F:ATP binding"/>
    <property type="evidence" value="ECO:0007669"/>
    <property type="project" value="UniProtKB-KW"/>
</dbReference>
<reference evidence="10 11" key="1">
    <citation type="submission" date="2020-01" db="EMBL/GenBank/DDBJ databases">
        <title>Herbidospora sp. NEAU-GS84 nov., a novel actinomycete isolated from soil.</title>
        <authorList>
            <person name="Han L."/>
        </authorList>
    </citation>
    <scope>NUCLEOTIDE SEQUENCE [LARGE SCALE GENOMIC DNA]</scope>
    <source>
        <strain evidence="10 11">NEAU-GS84</strain>
    </source>
</reference>
<keyword evidence="5 10" id="KW-0418">Kinase</keyword>
<evidence type="ECO:0000256" key="1">
    <source>
        <dbReference type="ARBA" id="ARBA00012513"/>
    </source>
</evidence>
<gene>
    <name evidence="10" type="ORF">GT755_38185</name>
</gene>
<feature type="region of interest" description="Disordered" evidence="7">
    <location>
        <begin position="248"/>
        <end position="352"/>
    </location>
</feature>
<evidence type="ECO:0000256" key="2">
    <source>
        <dbReference type="ARBA" id="ARBA00022527"/>
    </source>
</evidence>
<keyword evidence="8" id="KW-0472">Membrane</keyword>
<keyword evidence="4" id="KW-0547">Nucleotide-binding</keyword>
<sequence length="584" mass="62619">MGVVWRAHDELLDRPVAVKEVLYTALSDDDRAEFNRRTIREARAAGRLSHPNVIVVHDVIEEDGRPWIVMQLVRSTSLGDALREHGPLVPDRVAAIGAQVLDALVTAHAAGILHRDVKPENVLLTPDNRVVLTDFGIASMTEDPSVTLTGSITGTPAFLPPERLSGHPATPESDLWSLGATLWAAVEGRSPFDRGTPIASMAAVLHEETPVSHRAGPLAPVLDGLMCKDPVRRMGPDEAMDLLHRAASGRWNPQGGQSRNTPQNTPHNTPQNATPADHPGAFAAHGTSGNPGGFPGQSTPRDGFDGPGHFYGGQPNTFGGQGGPAPAPQAFGAPAYGSPGTHGHPPADVTVVPQDKDRDKFLIVTLATLLVALVGIGGYFAYTTLNPAADPGVVAGGPDPVTQPALEPSAGPSPEPSAAPSPEPTPSASDAPPLPQGWSEYQDEDLRFAVALPPGWEAYRKEGQRVYFKGPGMPGYLQVDLTPWEREDPVEALEVVEQASTTKGYLRGYKRIALKRTALVVGGFDAPGADWEFLHTTSAGVQRVYDRAFRIDNQCYALYWQVPQTSWEKAAPWFRIFARTFRPI</sequence>
<dbReference type="SUPFAM" id="SSF56112">
    <property type="entry name" value="Protein kinase-like (PK-like)"/>
    <property type="match status" value="1"/>
</dbReference>
<keyword evidence="11" id="KW-1185">Reference proteome</keyword>
<dbReference type="CDD" id="cd14014">
    <property type="entry name" value="STKc_PknB_like"/>
    <property type="match status" value="1"/>
</dbReference>
<keyword evidence="8" id="KW-1133">Transmembrane helix</keyword>
<dbReference type="SMART" id="SM00220">
    <property type="entry name" value="S_TKc"/>
    <property type="match status" value="1"/>
</dbReference>
<organism evidence="10 11">
    <name type="scientific">Herbidospora solisilvae</name>
    <dbReference type="NCBI Taxonomy" id="2696284"/>
    <lineage>
        <taxon>Bacteria</taxon>
        <taxon>Bacillati</taxon>
        <taxon>Actinomycetota</taxon>
        <taxon>Actinomycetes</taxon>
        <taxon>Streptosporangiales</taxon>
        <taxon>Streptosporangiaceae</taxon>
        <taxon>Herbidospora</taxon>
    </lineage>
</organism>
<evidence type="ECO:0000256" key="6">
    <source>
        <dbReference type="ARBA" id="ARBA00022840"/>
    </source>
</evidence>
<feature type="transmembrane region" description="Helical" evidence="8">
    <location>
        <begin position="361"/>
        <end position="382"/>
    </location>
</feature>
<dbReference type="InterPro" id="IPR000719">
    <property type="entry name" value="Prot_kinase_dom"/>
</dbReference>
<proteinExistence type="predicted"/>
<dbReference type="PANTHER" id="PTHR43289">
    <property type="entry name" value="MITOGEN-ACTIVATED PROTEIN KINASE KINASE KINASE 20-RELATED"/>
    <property type="match status" value="1"/>
</dbReference>
<accession>A0A7C9JHE0</accession>
<evidence type="ECO:0000256" key="4">
    <source>
        <dbReference type="ARBA" id="ARBA00022741"/>
    </source>
</evidence>
<keyword evidence="6" id="KW-0067">ATP-binding</keyword>
<feature type="compositionally biased region" description="Pro residues" evidence="7">
    <location>
        <begin position="411"/>
        <end position="425"/>
    </location>
</feature>
<evidence type="ECO:0000256" key="8">
    <source>
        <dbReference type="SAM" id="Phobius"/>
    </source>
</evidence>
<evidence type="ECO:0000313" key="10">
    <source>
        <dbReference type="EMBL" id="NAS27484.1"/>
    </source>
</evidence>
<dbReference type="PANTHER" id="PTHR43289:SF6">
    <property type="entry name" value="SERINE_THREONINE-PROTEIN KINASE NEKL-3"/>
    <property type="match status" value="1"/>
</dbReference>
<keyword evidence="8" id="KW-0812">Transmembrane</keyword>
<dbReference type="AlphaFoldDB" id="A0A7C9JHE0"/>
<evidence type="ECO:0000256" key="3">
    <source>
        <dbReference type="ARBA" id="ARBA00022679"/>
    </source>
</evidence>
<evidence type="ECO:0000259" key="9">
    <source>
        <dbReference type="PROSITE" id="PS50011"/>
    </source>
</evidence>
<evidence type="ECO:0000313" key="11">
    <source>
        <dbReference type="Proteomes" id="UP000479526"/>
    </source>
</evidence>
<feature type="compositionally biased region" description="Polar residues" evidence="7">
    <location>
        <begin position="254"/>
        <end position="274"/>
    </location>
</feature>
<dbReference type="Gene3D" id="1.10.510.10">
    <property type="entry name" value="Transferase(Phosphotransferase) domain 1"/>
    <property type="match status" value="1"/>
</dbReference>
<dbReference type="EC" id="2.7.11.1" evidence="1"/>
<feature type="domain" description="Protein kinase" evidence="9">
    <location>
        <begin position="1"/>
        <end position="247"/>
    </location>
</feature>
<dbReference type="Gene3D" id="3.30.200.20">
    <property type="entry name" value="Phosphorylase Kinase, domain 1"/>
    <property type="match status" value="1"/>
</dbReference>
<keyword evidence="3" id="KW-0808">Transferase</keyword>
<protein>
    <recommendedName>
        <fullName evidence="1">non-specific serine/threonine protein kinase</fullName>
        <ecNumber evidence="1">2.7.11.1</ecNumber>
    </recommendedName>
</protein>
<comment type="caution">
    <text evidence="10">The sequence shown here is derived from an EMBL/GenBank/DDBJ whole genome shotgun (WGS) entry which is preliminary data.</text>
</comment>
<name>A0A7C9JHE0_9ACTN</name>
<dbReference type="InterPro" id="IPR008271">
    <property type="entry name" value="Ser/Thr_kinase_AS"/>
</dbReference>
<dbReference type="PROSITE" id="PS50011">
    <property type="entry name" value="PROTEIN_KINASE_DOM"/>
    <property type="match status" value="1"/>
</dbReference>